<comment type="caution">
    <text evidence="11">The sequence shown here is derived from an EMBL/GenBank/DDBJ whole genome shotgun (WGS) entry which is preliminary data.</text>
</comment>
<dbReference type="PANTHER" id="PTHR24353">
    <property type="entry name" value="CYCLIC NUCLEOTIDE-DEPENDENT PROTEIN KINASE"/>
    <property type="match status" value="1"/>
</dbReference>
<dbReference type="InterPro" id="IPR000719">
    <property type="entry name" value="Prot_kinase_dom"/>
</dbReference>
<dbReference type="InterPro" id="IPR008271">
    <property type="entry name" value="Ser/Thr_kinase_AS"/>
</dbReference>
<dbReference type="PANTHER" id="PTHR24353:SF37">
    <property type="entry name" value="CAMP-DEPENDENT PROTEIN KINASE CATALYTIC SUBUNIT PRKX"/>
    <property type="match status" value="1"/>
</dbReference>
<evidence type="ECO:0000256" key="5">
    <source>
        <dbReference type="ARBA" id="ARBA00022840"/>
    </source>
</evidence>
<dbReference type="PROSITE" id="PS50011">
    <property type="entry name" value="PROTEIN_KINASE_DOM"/>
    <property type="match status" value="1"/>
</dbReference>
<dbReference type="InterPro" id="IPR000961">
    <property type="entry name" value="AGC-kinase_C"/>
</dbReference>
<evidence type="ECO:0000313" key="11">
    <source>
        <dbReference type="EMBL" id="KAK6195517.1"/>
    </source>
</evidence>
<dbReference type="Gene3D" id="1.10.510.10">
    <property type="entry name" value="Transferase(Phosphotransferase) domain 1"/>
    <property type="match status" value="1"/>
</dbReference>
<feature type="region of interest" description="Disordered" evidence="8">
    <location>
        <begin position="1"/>
        <end position="24"/>
    </location>
</feature>
<evidence type="ECO:0000313" key="12">
    <source>
        <dbReference type="Proteomes" id="UP001347796"/>
    </source>
</evidence>
<dbReference type="PROSITE" id="PS00107">
    <property type="entry name" value="PROTEIN_KINASE_ATP"/>
    <property type="match status" value="1"/>
</dbReference>
<organism evidence="11 12">
    <name type="scientific">Patella caerulea</name>
    <name type="common">Rayed Mediterranean limpet</name>
    <dbReference type="NCBI Taxonomy" id="87958"/>
    <lineage>
        <taxon>Eukaryota</taxon>
        <taxon>Metazoa</taxon>
        <taxon>Spiralia</taxon>
        <taxon>Lophotrochozoa</taxon>
        <taxon>Mollusca</taxon>
        <taxon>Gastropoda</taxon>
        <taxon>Patellogastropoda</taxon>
        <taxon>Patelloidea</taxon>
        <taxon>Patellidae</taxon>
        <taxon>Patella</taxon>
    </lineage>
</organism>
<feature type="domain" description="AGC-kinase C-terminal" evidence="10">
    <location>
        <begin position="292"/>
        <end position="346"/>
    </location>
</feature>
<dbReference type="Pfam" id="PF00069">
    <property type="entry name" value="Pkinase"/>
    <property type="match status" value="1"/>
</dbReference>
<evidence type="ECO:0000259" key="9">
    <source>
        <dbReference type="PROSITE" id="PS50011"/>
    </source>
</evidence>
<dbReference type="FunFam" id="1.10.510.10:FF:000005">
    <property type="entry name" value="cAMP-dependent protein kinase catalytic subunit alpha"/>
    <property type="match status" value="1"/>
</dbReference>
<keyword evidence="5 6" id="KW-0067">ATP-binding</keyword>
<keyword evidence="1 7" id="KW-0723">Serine/threonine-protein kinase</keyword>
<dbReference type="SMART" id="SM00220">
    <property type="entry name" value="S_TKc"/>
    <property type="match status" value="1"/>
</dbReference>
<feature type="binding site" evidence="6">
    <location>
        <position position="66"/>
    </location>
    <ligand>
        <name>ATP</name>
        <dbReference type="ChEBI" id="CHEBI:30616"/>
    </ligand>
</feature>
<dbReference type="GO" id="GO:0004691">
    <property type="term" value="F:cAMP-dependent protein kinase activity"/>
    <property type="evidence" value="ECO:0007669"/>
    <property type="project" value="TreeGrafter"/>
</dbReference>
<proteinExistence type="inferred from homology"/>
<keyword evidence="2" id="KW-0808">Transferase</keyword>
<dbReference type="InterPro" id="IPR011009">
    <property type="entry name" value="Kinase-like_dom_sf"/>
</dbReference>
<sequence>MASAKVAKAKRKGSIQKDSPLNCEEDANKTDKNLDDLKILSTVGTGTFGRVVQIRHKETKEYMALKVMSITDVVRLKQIEHIRNEKEILESVSYPFIVNMQKAWHTDTFLYMLMEYVPGGELFTYLRHKGKFTVSGSMFYSCEIVCALDYLHSHSIVYRDLKPENLLLDPDGHLKITDFGFAKKVSDRTWTLCGTPEYLAPEIIQSKGHNKAVDWWSLGVLIFEMMVGYPPFFDDNPFGIYQKILAGKIAWPRQIDPVAKDLIKKLLCSDRTRRLGNMRSGADDIKKHRWYKGIDWDDVPERKLKPPIIPELTHFGDTTNFDAYAENDWLDTAPASAEDMENFLDF</sequence>
<dbReference type="SMART" id="SM00133">
    <property type="entry name" value="S_TK_X"/>
    <property type="match status" value="1"/>
</dbReference>
<dbReference type="PROSITE" id="PS51285">
    <property type="entry name" value="AGC_KINASE_CTER"/>
    <property type="match status" value="1"/>
</dbReference>
<dbReference type="SUPFAM" id="SSF56112">
    <property type="entry name" value="Protein kinase-like (PK-like)"/>
    <property type="match status" value="1"/>
</dbReference>
<evidence type="ECO:0000256" key="7">
    <source>
        <dbReference type="RuleBase" id="RU000304"/>
    </source>
</evidence>
<dbReference type="EMBL" id="JAZGQO010000001">
    <property type="protein sequence ID" value="KAK6195517.1"/>
    <property type="molecule type" value="Genomic_DNA"/>
</dbReference>
<comment type="similarity">
    <text evidence="7">Belongs to the protein kinase superfamily.</text>
</comment>
<evidence type="ECO:0000259" key="10">
    <source>
        <dbReference type="PROSITE" id="PS51285"/>
    </source>
</evidence>
<dbReference type="Proteomes" id="UP001347796">
    <property type="component" value="Unassembled WGS sequence"/>
</dbReference>
<reference evidence="11 12" key="1">
    <citation type="submission" date="2024-01" db="EMBL/GenBank/DDBJ databases">
        <title>The genome of the rayed Mediterranean limpet Patella caerulea (Linnaeus, 1758).</title>
        <authorList>
            <person name="Anh-Thu Weber A."/>
            <person name="Halstead-Nussloch G."/>
        </authorList>
    </citation>
    <scope>NUCLEOTIDE SEQUENCE [LARGE SCALE GENOMIC DNA]</scope>
    <source>
        <strain evidence="11">AATW-2023a</strain>
        <tissue evidence="11">Whole specimen</tissue>
    </source>
</reference>
<gene>
    <name evidence="11" type="ORF">SNE40_000930</name>
</gene>
<dbReference type="PROSITE" id="PS00108">
    <property type="entry name" value="PROTEIN_KINASE_ST"/>
    <property type="match status" value="1"/>
</dbReference>
<dbReference type="FunFam" id="3.30.200.20:FF:000042">
    <property type="entry name" value="Aurora kinase A"/>
    <property type="match status" value="1"/>
</dbReference>
<feature type="domain" description="Protein kinase" evidence="9">
    <location>
        <begin position="37"/>
        <end position="291"/>
    </location>
</feature>
<name>A0AAN8KHK4_PATCE</name>
<evidence type="ECO:0000256" key="4">
    <source>
        <dbReference type="ARBA" id="ARBA00022777"/>
    </source>
</evidence>
<protein>
    <submittedName>
        <fullName evidence="11">Uncharacterized protein</fullName>
    </submittedName>
</protein>
<keyword evidence="3 6" id="KW-0547">Nucleotide-binding</keyword>
<evidence type="ECO:0000256" key="8">
    <source>
        <dbReference type="SAM" id="MobiDB-lite"/>
    </source>
</evidence>
<dbReference type="GO" id="GO:0005829">
    <property type="term" value="C:cytosol"/>
    <property type="evidence" value="ECO:0007669"/>
    <property type="project" value="TreeGrafter"/>
</dbReference>
<keyword evidence="12" id="KW-1185">Reference proteome</keyword>
<dbReference type="GO" id="GO:0005952">
    <property type="term" value="C:cAMP-dependent protein kinase complex"/>
    <property type="evidence" value="ECO:0007669"/>
    <property type="project" value="TreeGrafter"/>
</dbReference>
<evidence type="ECO:0000256" key="1">
    <source>
        <dbReference type="ARBA" id="ARBA00022527"/>
    </source>
</evidence>
<dbReference type="Gene3D" id="3.30.200.20">
    <property type="entry name" value="Phosphorylase Kinase, domain 1"/>
    <property type="match status" value="1"/>
</dbReference>
<keyword evidence="4" id="KW-0418">Kinase</keyword>
<dbReference type="GO" id="GO:0005524">
    <property type="term" value="F:ATP binding"/>
    <property type="evidence" value="ECO:0007669"/>
    <property type="project" value="UniProtKB-UniRule"/>
</dbReference>
<dbReference type="GO" id="GO:0009653">
    <property type="term" value="P:anatomical structure morphogenesis"/>
    <property type="evidence" value="ECO:0007669"/>
    <property type="project" value="UniProtKB-ARBA"/>
</dbReference>
<accession>A0AAN8KHK4</accession>
<dbReference type="InterPro" id="IPR017441">
    <property type="entry name" value="Protein_kinase_ATP_BS"/>
</dbReference>
<evidence type="ECO:0000256" key="6">
    <source>
        <dbReference type="PROSITE-ProRule" id="PRU10141"/>
    </source>
</evidence>
<evidence type="ECO:0000256" key="3">
    <source>
        <dbReference type="ARBA" id="ARBA00022741"/>
    </source>
</evidence>
<dbReference type="AlphaFoldDB" id="A0AAN8KHK4"/>
<evidence type="ECO:0000256" key="2">
    <source>
        <dbReference type="ARBA" id="ARBA00022679"/>
    </source>
</evidence>